<feature type="transmembrane region" description="Helical" evidence="1">
    <location>
        <begin position="75"/>
        <end position="91"/>
    </location>
</feature>
<comment type="caution">
    <text evidence="2">The sequence shown here is derived from an EMBL/GenBank/DDBJ whole genome shotgun (WGS) entry which is preliminary data.</text>
</comment>
<name>A0A150XFJ4_9BACT</name>
<feature type="transmembrane region" description="Helical" evidence="1">
    <location>
        <begin position="164"/>
        <end position="185"/>
    </location>
</feature>
<protein>
    <submittedName>
        <fullName evidence="2">Uncharacterized protein</fullName>
    </submittedName>
</protein>
<organism evidence="2 3">
    <name type="scientific">Roseivirga spongicola</name>
    <dbReference type="NCBI Taxonomy" id="333140"/>
    <lineage>
        <taxon>Bacteria</taxon>
        <taxon>Pseudomonadati</taxon>
        <taxon>Bacteroidota</taxon>
        <taxon>Cytophagia</taxon>
        <taxon>Cytophagales</taxon>
        <taxon>Roseivirgaceae</taxon>
        <taxon>Roseivirga</taxon>
    </lineage>
</organism>
<dbReference type="STRING" id="333140.AWW68_01645"/>
<gene>
    <name evidence="2" type="ORF">AWW68_01645</name>
</gene>
<keyword evidence="1" id="KW-0812">Transmembrane</keyword>
<keyword evidence="1" id="KW-0472">Membrane</keyword>
<keyword evidence="1" id="KW-1133">Transmembrane helix</keyword>
<proteinExistence type="predicted"/>
<feature type="transmembrane region" description="Helical" evidence="1">
    <location>
        <begin position="97"/>
        <end position="117"/>
    </location>
</feature>
<reference evidence="2 3" key="1">
    <citation type="submission" date="2016-01" db="EMBL/GenBank/DDBJ databases">
        <title>Genome sequencing of Roseivirga spongicola UST030701-084.</title>
        <authorList>
            <person name="Selvaratnam C."/>
            <person name="Thevarajoo S."/>
            <person name="Goh K.M."/>
            <person name="Ee R."/>
            <person name="Chan K.-G."/>
            <person name="Chong C.S."/>
        </authorList>
    </citation>
    <scope>NUCLEOTIDE SEQUENCE [LARGE SCALE GENOMIC DNA]</scope>
    <source>
        <strain evidence="2 3">UST030701-084</strain>
    </source>
</reference>
<feature type="transmembrane region" description="Helical" evidence="1">
    <location>
        <begin position="129"/>
        <end position="144"/>
    </location>
</feature>
<evidence type="ECO:0000313" key="3">
    <source>
        <dbReference type="Proteomes" id="UP000075606"/>
    </source>
</evidence>
<dbReference type="AlphaFoldDB" id="A0A150XFJ4"/>
<dbReference type="RefSeq" id="WP_068215898.1">
    <property type="nucleotide sequence ID" value="NZ_CP139724.1"/>
</dbReference>
<evidence type="ECO:0000256" key="1">
    <source>
        <dbReference type="SAM" id="Phobius"/>
    </source>
</evidence>
<dbReference type="Proteomes" id="UP000075606">
    <property type="component" value="Unassembled WGS sequence"/>
</dbReference>
<keyword evidence="3" id="KW-1185">Reference proteome</keyword>
<accession>A0A150XFJ4</accession>
<feature type="transmembrane region" description="Helical" evidence="1">
    <location>
        <begin position="12"/>
        <end position="29"/>
    </location>
</feature>
<dbReference type="EMBL" id="LRPC01000001">
    <property type="protein sequence ID" value="KYG77499.1"/>
    <property type="molecule type" value="Genomic_DNA"/>
</dbReference>
<evidence type="ECO:0000313" key="2">
    <source>
        <dbReference type="EMBL" id="KYG77499.1"/>
    </source>
</evidence>
<sequence length="224" mass="25831">MDFSYEKYSTLFSILCVVNVGLAIPRLLTDLIRASSKRFSDEDLKTIVKSLNLGDELVEDLNDYFKAESDRHIKSFCYCAIGAFVALFLLLSQLGQIPFMAISLATINYLVVSSMLSKKKLGRKKGFRRFYYLVLLILIIRGLFPPLRLDNYLNNIFEGLAINLHYLVLLFWVSSLLYPTIRLLLKTQHITIRLSKHEREPKIKEYYDVGKYARKEAIKGDGSK</sequence>